<protein>
    <submittedName>
        <fullName evidence="1">Uncharacterized protein</fullName>
    </submittedName>
</protein>
<proteinExistence type="predicted"/>
<comment type="caution">
    <text evidence="1">The sequence shown here is derived from an EMBL/GenBank/DDBJ whole genome shotgun (WGS) entry which is preliminary data.</text>
</comment>
<name>A0A2U3EMY7_PURLI</name>
<accession>A0A2U3EMY7</accession>
<dbReference type="EMBL" id="LCWV01000002">
    <property type="protein sequence ID" value="PWI75820.1"/>
    <property type="molecule type" value="Genomic_DNA"/>
</dbReference>
<evidence type="ECO:0000313" key="1">
    <source>
        <dbReference type="EMBL" id="PWI75820.1"/>
    </source>
</evidence>
<dbReference type="Proteomes" id="UP000245956">
    <property type="component" value="Unassembled WGS sequence"/>
</dbReference>
<gene>
    <name evidence="1" type="ORF">PCL_06478</name>
</gene>
<sequence>MRRWQGQRRRDTPCKLREHRRRRHGCGLVGAAAHARLHIMAFKSANAGNHCNFAGQIWPGLAREGLARRYPDGTIVWFRWQGSASHLTDHHESPCIGLSAGNCRLTYVGSAWPSWLCVLSGLTRHVAVHEPLAGRLVAWVDWRYGQRVMPPPPWGCHGFTRHGESNSVNSTWLGSPLACCCARASGFTMLINQQCQTPQETTLSPKQHRRPPALVVRLTGQRRQQKGKEACKKSPSWSFAAQPCVRRATLFGAGPAPPPRRMRQRILPSPNRLSLVFGAPWLHVQRSLFVSCGTLSEPPADLGTLAAHVVVSPADLAHVSGLVAGRLHVPPPVPFVMAQIDVRGADSSSDPQGMDG</sequence>
<evidence type="ECO:0000313" key="2">
    <source>
        <dbReference type="Proteomes" id="UP000245956"/>
    </source>
</evidence>
<dbReference type="AlphaFoldDB" id="A0A2U3EMY7"/>
<reference evidence="1 2" key="1">
    <citation type="journal article" date="2016" name="Front. Microbiol.">
        <title>Genome and transcriptome sequences reveal the specific parasitism of the nematophagous Purpureocillium lilacinum 36-1.</title>
        <authorList>
            <person name="Xie J."/>
            <person name="Li S."/>
            <person name="Mo C."/>
            <person name="Xiao X."/>
            <person name="Peng D."/>
            <person name="Wang G."/>
            <person name="Xiao Y."/>
        </authorList>
    </citation>
    <scope>NUCLEOTIDE SEQUENCE [LARGE SCALE GENOMIC DNA]</scope>
    <source>
        <strain evidence="1 2">36-1</strain>
    </source>
</reference>
<organism evidence="1 2">
    <name type="scientific">Purpureocillium lilacinum</name>
    <name type="common">Paecilomyces lilacinus</name>
    <dbReference type="NCBI Taxonomy" id="33203"/>
    <lineage>
        <taxon>Eukaryota</taxon>
        <taxon>Fungi</taxon>
        <taxon>Dikarya</taxon>
        <taxon>Ascomycota</taxon>
        <taxon>Pezizomycotina</taxon>
        <taxon>Sordariomycetes</taxon>
        <taxon>Hypocreomycetidae</taxon>
        <taxon>Hypocreales</taxon>
        <taxon>Ophiocordycipitaceae</taxon>
        <taxon>Purpureocillium</taxon>
    </lineage>
</organism>